<comment type="caution">
    <text evidence="3">The sequence shown here is derived from an EMBL/GenBank/DDBJ whole genome shotgun (WGS) entry which is preliminary data.</text>
</comment>
<evidence type="ECO:0000313" key="3">
    <source>
        <dbReference type="EMBL" id="KAL1403385.1"/>
    </source>
</evidence>
<feature type="non-terminal residue" evidence="3">
    <location>
        <position position="662"/>
    </location>
</feature>
<organism evidence="3 4">
    <name type="scientific">Culex pipiens pipiens</name>
    <name type="common">Northern house mosquito</name>
    <dbReference type="NCBI Taxonomy" id="38569"/>
    <lineage>
        <taxon>Eukaryota</taxon>
        <taxon>Metazoa</taxon>
        <taxon>Ecdysozoa</taxon>
        <taxon>Arthropoda</taxon>
        <taxon>Hexapoda</taxon>
        <taxon>Insecta</taxon>
        <taxon>Pterygota</taxon>
        <taxon>Neoptera</taxon>
        <taxon>Endopterygota</taxon>
        <taxon>Diptera</taxon>
        <taxon>Nematocera</taxon>
        <taxon>Culicoidea</taxon>
        <taxon>Culicidae</taxon>
        <taxon>Culicinae</taxon>
        <taxon>Culicini</taxon>
        <taxon>Culex</taxon>
        <taxon>Culex</taxon>
    </lineage>
</organism>
<proteinExistence type="predicted"/>
<feature type="compositionally biased region" description="Polar residues" evidence="2">
    <location>
        <begin position="320"/>
        <end position="330"/>
    </location>
</feature>
<evidence type="ECO:0000256" key="1">
    <source>
        <dbReference type="SAM" id="Coils"/>
    </source>
</evidence>
<name>A0ABD1DW49_CULPP</name>
<accession>A0ABD1DW49</accession>
<dbReference type="AlphaFoldDB" id="A0ABD1DW49"/>
<feature type="coiled-coil region" evidence="1">
    <location>
        <begin position="72"/>
        <end position="110"/>
    </location>
</feature>
<dbReference type="EMBL" id="JBEHCU010001663">
    <property type="protein sequence ID" value="KAL1403385.1"/>
    <property type="molecule type" value="Genomic_DNA"/>
</dbReference>
<protein>
    <submittedName>
        <fullName evidence="3">Uncharacterized protein</fullName>
    </submittedName>
</protein>
<evidence type="ECO:0000256" key="2">
    <source>
        <dbReference type="SAM" id="MobiDB-lite"/>
    </source>
</evidence>
<reference evidence="3 4" key="1">
    <citation type="submission" date="2024-05" db="EMBL/GenBank/DDBJ databases">
        <title>Culex pipiens pipiens assembly and annotation.</title>
        <authorList>
            <person name="Alout H."/>
            <person name="Durand T."/>
        </authorList>
    </citation>
    <scope>NUCLEOTIDE SEQUENCE [LARGE SCALE GENOMIC DNA]</scope>
    <source>
        <strain evidence="3">HA-2024</strain>
        <tissue evidence="3">Whole body</tissue>
    </source>
</reference>
<keyword evidence="4" id="KW-1185">Reference proteome</keyword>
<sequence length="662" mass="74860">MIPSTTSRSCYKQDLYRYLYRSGLTSECIGTERPEQTPGGPHRHQLLEENIDSGAMGDTKPKATNRSSSGRLARLRQQKLAVQEALLKKRQELTDLQARIEQDYEEDRRKFEMEWEMRYNNLRLRDEGVAGNNIKAGEEQGEEKKDELLDRVRRYEVGSTMAELAETTNVVLEKLFVTESGSGARVVDMESPAGTSGSVCALASFSRECESEELSLEVHLEETAVPTRSGSSLNPASATNALTAEIPTSPNGISGNSFANDLVYQDASLQKPKDSCCPEQAESCILLDGHDEDVDEFRLKSGRLKLKEEELVGQGKGTLLQRTSSGQQAVDQKRQLPQKPRCQPLQSNALQDSGEDSLPTTEKGSRQLLSCGTTVKEEINRFGQTQIDSAFVDTSRRCGYSGAAKKVVWSKANKKKLIVRTDERERSLLLKERWLMMGRKPASLTTKTRRSNPWRGTVGWRYTDGWRKIGPVAGRGSTVWDWYEKVPHRRCKRKYEYVPKLDQQQLGLRMLEEEEAALDPELVAKGARKNNSSATIYAFCVDTSPQMTENERFPRSWTLQLALGERPSRIQICKGQDNHLLHELLKHLPEEVDSASESVERIPKKETIDGRDKAMQLAVRRARFGSRRVSLDRKFRTILTGRGMLRRRARLKYSARTPLVRT</sequence>
<keyword evidence="1" id="KW-0175">Coiled coil</keyword>
<feature type="region of interest" description="Disordered" evidence="2">
    <location>
        <begin position="315"/>
        <end position="366"/>
    </location>
</feature>
<evidence type="ECO:0000313" key="4">
    <source>
        <dbReference type="Proteomes" id="UP001562425"/>
    </source>
</evidence>
<gene>
    <name evidence="3" type="ORF">pipiens_019391</name>
</gene>
<feature type="region of interest" description="Disordered" evidence="2">
    <location>
        <begin position="51"/>
        <end position="70"/>
    </location>
</feature>
<dbReference type="Proteomes" id="UP001562425">
    <property type="component" value="Unassembled WGS sequence"/>
</dbReference>